<sequence length="821" mass="92251">MTRKRKIARRLTAPDRTPLQTLRFIGERLNHPLIINDLEPKTYRGQEVSPSPDVKRIMCFAGIPSCVLSSKGTGARENLADESAAHAMLDFFRLAVSPEFVNKLCACKDDDAVLELLPQVTPVFEQFDKAISVDFLSINRCTQLEMSPSSLLRGREIKKRVLVNTKNPSVGYELEASTTPKPNRKKDKLSPNETTQDESNNGTSNELITISSGDSRSSSCSADIIIVSENIKVRKMEPMSPIKSPSPQVESMRKVDDAQKSCMAGEFVRQSRDRREEGIDSSTYFGQINTSNQGPADVFCCLPDPNPVRYNEDPYSDDSEDEGEKAVPSKRARTDVDETDNEVIILNTSSASLNPLGEASTSGESVLSKKNPESRVKDSDEEIGDMVDEWDENDDIEILEQDSGDQEVTTTTSPTTAQNGRLFDGHPNHQSFMKAHGLSVHYQAKTIGVVVNKKLSDSVERFVESVCERSLDSVKKLSSLAWDHYRHNTQSDATYNKKMNARQTLLNEIQQLFPDKFINLQVTGSTINGCGAFNSDVDMCLCYPTSSYRGYVFDDFGNDRSNSTKVLRKLDRAIKRTKYGQPLKNLIYRCEMIPAKVPIIKLKLNGIFKELEVDINVNNIAGIYNSHLTHYYSLVDARFPVLALLVKHWAGANYINNAQAGYLNSYTVILLVVHFLQCGVSPAVLPNLQYVFPDKFDKKLPLDELLLYGDISDKLPVSVPNTWSLGELFIGFFHYYSNFDFEKYAISIRSGQVVPRSLLPRDTANYPMFIEEPFDAINTARSVRTSEHMKQIKREIRKGLSVFNAQKFTMRDLRVAVWGDT</sequence>
<organism evidence="9 10">
    <name type="scientific">Caenorhabditis remanei</name>
    <name type="common">Caenorhabditis vulgaris</name>
    <dbReference type="NCBI Taxonomy" id="31234"/>
    <lineage>
        <taxon>Eukaryota</taxon>
        <taxon>Metazoa</taxon>
        <taxon>Ecdysozoa</taxon>
        <taxon>Nematoda</taxon>
        <taxon>Chromadorea</taxon>
        <taxon>Rhabditida</taxon>
        <taxon>Rhabditina</taxon>
        <taxon>Rhabditomorpha</taxon>
        <taxon>Rhabditoidea</taxon>
        <taxon>Rhabditidae</taxon>
        <taxon>Peloderinae</taxon>
        <taxon>Caenorhabditis</taxon>
    </lineage>
</organism>
<feature type="domain" description="PAP-associated" evidence="7">
    <location>
        <begin position="724"/>
        <end position="778"/>
    </location>
</feature>
<evidence type="ECO:0000313" key="9">
    <source>
        <dbReference type="EMBL" id="KAF1769645.1"/>
    </source>
</evidence>
<feature type="compositionally biased region" description="Polar residues" evidence="6">
    <location>
        <begin position="353"/>
        <end position="365"/>
    </location>
</feature>
<comment type="caution">
    <text evidence="9">The sequence shown here is derived from an EMBL/GenBank/DDBJ whole genome shotgun (WGS) entry which is preliminary data.</text>
</comment>
<dbReference type="Pfam" id="PF22600">
    <property type="entry name" value="MTPAP-like_central"/>
    <property type="match status" value="1"/>
</dbReference>
<dbReference type="PANTHER" id="PTHR12271">
    <property type="entry name" value="POLY A POLYMERASE CID PAP -RELATED"/>
    <property type="match status" value="1"/>
</dbReference>
<dbReference type="InterPro" id="IPR043519">
    <property type="entry name" value="NT_sf"/>
</dbReference>
<feature type="compositionally biased region" description="Basic and acidic residues" evidence="6">
    <location>
        <begin position="324"/>
        <end position="336"/>
    </location>
</feature>
<feature type="compositionally biased region" description="Polar residues" evidence="6">
    <location>
        <begin position="280"/>
        <end position="294"/>
    </location>
</feature>
<dbReference type="Pfam" id="PF03828">
    <property type="entry name" value="PAP_assoc"/>
    <property type="match status" value="1"/>
</dbReference>
<keyword evidence="5" id="KW-0460">Magnesium</keyword>
<evidence type="ECO:0000259" key="7">
    <source>
        <dbReference type="Pfam" id="PF03828"/>
    </source>
</evidence>
<evidence type="ECO:0000259" key="8">
    <source>
        <dbReference type="Pfam" id="PF22600"/>
    </source>
</evidence>
<comment type="cofactor">
    <cofactor evidence="1">
        <name>Mn(2+)</name>
        <dbReference type="ChEBI" id="CHEBI:29035"/>
    </cofactor>
</comment>
<dbReference type="SUPFAM" id="SSF81301">
    <property type="entry name" value="Nucleotidyltransferase"/>
    <property type="match status" value="1"/>
</dbReference>
<feature type="region of interest" description="Disordered" evidence="6">
    <location>
        <begin position="270"/>
        <end position="341"/>
    </location>
</feature>
<reference evidence="9 10" key="1">
    <citation type="submission" date="2019-12" db="EMBL/GenBank/DDBJ databases">
        <title>Chromosome-level assembly of the Caenorhabditis remanei genome.</title>
        <authorList>
            <person name="Teterina A.A."/>
            <person name="Willis J.H."/>
            <person name="Phillips P.C."/>
        </authorList>
    </citation>
    <scope>NUCLEOTIDE SEQUENCE [LARGE SCALE GENOMIC DNA]</scope>
    <source>
        <strain evidence="9 10">PX506</strain>
        <tissue evidence="9">Whole organism</tissue>
    </source>
</reference>
<feature type="compositionally biased region" description="Polar residues" evidence="6">
    <location>
        <begin position="191"/>
        <end position="207"/>
    </location>
</feature>
<keyword evidence="4" id="KW-0479">Metal-binding</keyword>
<feature type="domain" description="Poly(A) RNA polymerase mitochondrial-like central palm" evidence="8">
    <location>
        <begin position="477"/>
        <end position="633"/>
    </location>
</feature>
<feature type="compositionally biased region" description="Polar residues" evidence="6">
    <location>
        <begin position="406"/>
        <end position="419"/>
    </location>
</feature>
<accession>A0A6A5HPS5</accession>
<evidence type="ECO:0000256" key="5">
    <source>
        <dbReference type="ARBA" id="ARBA00022842"/>
    </source>
</evidence>
<dbReference type="GO" id="GO:0046872">
    <property type="term" value="F:metal ion binding"/>
    <property type="evidence" value="ECO:0007669"/>
    <property type="project" value="UniProtKB-KW"/>
</dbReference>
<dbReference type="Gene3D" id="3.30.460.10">
    <property type="entry name" value="Beta Polymerase, domain 2"/>
    <property type="match status" value="1"/>
</dbReference>
<evidence type="ECO:0000256" key="2">
    <source>
        <dbReference type="ARBA" id="ARBA00001946"/>
    </source>
</evidence>
<evidence type="ECO:0000256" key="1">
    <source>
        <dbReference type="ARBA" id="ARBA00001936"/>
    </source>
</evidence>
<dbReference type="Gene3D" id="1.10.1410.10">
    <property type="match status" value="1"/>
</dbReference>
<dbReference type="CTD" id="9802967"/>
<feature type="compositionally biased region" description="Low complexity" evidence="6">
    <location>
        <begin position="208"/>
        <end position="218"/>
    </location>
</feature>
<proteinExistence type="predicted"/>
<dbReference type="AlphaFoldDB" id="A0A6A5HPS5"/>
<protein>
    <submittedName>
        <fullName evidence="9">Uncharacterized protein</fullName>
    </submittedName>
</protein>
<dbReference type="SUPFAM" id="SSF81631">
    <property type="entry name" value="PAP/OAS1 substrate-binding domain"/>
    <property type="match status" value="1"/>
</dbReference>
<evidence type="ECO:0000256" key="6">
    <source>
        <dbReference type="SAM" id="MobiDB-lite"/>
    </source>
</evidence>
<dbReference type="InterPro" id="IPR054708">
    <property type="entry name" value="MTPAP-like_central"/>
</dbReference>
<evidence type="ECO:0000256" key="4">
    <source>
        <dbReference type="ARBA" id="ARBA00022723"/>
    </source>
</evidence>
<feature type="region of interest" description="Disordered" evidence="6">
    <location>
        <begin position="353"/>
        <end position="390"/>
    </location>
</feature>
<dbReference type="PANTHER" id="PTHR12271:SF117">
    <property type="entry name" value="PAP-ASSOCIATED DOMAIN-CONTAINING PROTEIN"/>
    <property type="match status" value="1"/>
</dbReference>
<name>A0A6A5HPS5_CAERE</name>
<dbReference type="EMBL" id="WUAV01000001">
    <property type="protein sequence ID" value="KAF1769645.1"/>
    <property type="molecule type" value="Genomic_DNA"/>
</dbReference>
<dbReference type="CDD" id="cd05402">
    <property type="entry name" value="NT_PAP_TUTase"/>
    <property type="match status" value="1"/>
</dbReference>
<dbReference type="InterPro" id="IPR002058">
    <property type="entry name" value="PAP_assoc"/>
</dbReference>
<evidence type="ECO:0000256" key="3">
    <source>
        <dbReference type="ARBA" id="ARBA00022679"/>
    </source>
</evidence>
<dbReference type="KEGG" id="crq:GCK72_001462"/>
<dbReference type="GO" id="GO:1990817">
    <property type="term" value="F:poly(A) RNA polymerase activity"/>
    <property type="evidence" value="ECO:0007669"/>
    <property type="project" value="TreeGrafter"/>
</dbReference>
<comment type="cofactor">
    <cofactor evidence="2">
        <name>Mg(2+)</name>
        <dbReference type="ChEBI" id="CHEBI:18420"/>
    </cofactor>
</comment>
<dbReference type="GeneID" id="9802967"/>
<feature type="compositionally biased region" description="Acidic residues" evidence="6">
    <location>
        <begin position="379"/>
        <end position="390"/>
    </location>
</feature>
<dbReference type="GO" id="GO:0031123">
    <property type="term" value="P:RNA 3'-end processing"/>
    <property type="evidence" value="ECO:0007669"/>
    <property type="project" value="TreeGrafter"/>
</dbReference>
<feature type="compositionally biased region" description="Acidic residues" evidence="6">
    <location>
        <begin position="314"/>
        <end position="323"/>
    </location>
</feature>
<feature type="region of interest" description="Disordered" evidence="6">
    <location>
        <begin position="172"/>
        <end position="218"/>
    </location>
</feature>
<evidence type="ECO:0000313" key="10">
    <source>
        <dbReference type="Proteomes" id="UP000483820"/>
    </source>
</evidence>
<keyword evidence="3" id="KW-0808">Transferase</keyword>
<dbReference type="Proteomes" id="UP000483820">
    <property type="component" value="Chromosome I"/>
</dbReference>
<gene>
    <name evidence="9" type="ORF">GCK72_001462</name>
</gene>
<feature type="region of interest" description="Disordered" evidence="6">
    <location>
        <begin position="402"/>
        <end position="421"/>
    </location>
</feature>
<dbReference type="RefSeq" id="XP_003105101.2">
    <property type="nucleotide sequence ID" value="XM_003105053.2"/>
</dbReference>